<evidence type="ECO:0000313" key="2">
    <source>
        <dbReference type="EMBL" id="ERL63844.1"/>
    </source>
</evidence>
<dbReference type="STRING" id="1231336.L248_2137"/>
<evidence type="ECO:0000256" key="1">
    <source>
        <dbReference type="SAM" id="Phobius"/>
    </source>
</evidence>
<protein>
    <submittedName>
        <fullName evidence="2">Uncharacterized protein</fullName>
    </submittedName>
</protein>
<name>U4TI65_9LACO</name>
<accession>U4TI65</accession>
<organism evidence="2 3">
    <name type="scientific">Schleiferilactobacillus shenzhenensis LY-73</name>
    <dbReference type="NCBI Taxonomy" id="1231336"/>
    <lineage>
        <taxon>Bacteria</taxon>
        <taxon>Bacillati</taxon>
        <taxon>Bacillota</taxon>
        <taxon>Bacilli</taxon>
        <taxon>Lactobacillales</taxon>
        <taxon>Lactobacillaceae</taxon>
        <taxon>Schleiferilactobacillus</taxon>
    </lineage>
</organism>
<dbReference type="AlphaFoldDB" id="U4TI65"/>
<reference evidence="3" key="1">
    <citation type="journal article" date="2013" name="Genome Announc.">
        <title>Whole-Genome Sequencing of Lactobacillus shenzhenensis Strain LY-73T.</title>
        <authorList>
            <person name="Lin Z."/>
            <person name="Liu Z."/>
            <person name="Yang R."/>
            <person name="Zou Y."/>
            <person name="Wan D."/>
            <person name="Chen J."/>
            <person name="Guo M."/>
            <person name="Zhao J."/>
            <person name="Fang C."/>
            <person name="Yang R."/>
            <person name="Liu F."/>
        </authorList>
    </citation>
    <scope>NUCLEOTIDE SEQUENCE [LARGE SCALE GENOMIC DNA]</scope>
    <source>
        <strain evidence="3">LY-73</strain>
    </source>
</reference>
<evidence type="ECO:0000313" key="3">
    <source>
        <dbReference type="Proteomes" id="UP000030647"/>
    </source>
</evidence>
<dbReference type="Proteomes" id="UP000030647">
    <property type="component" value="Unassembled WGS sequence"/>
</dbReference>
<dbReference type="EMBL" id="KI271612">
    <property type="protein sequence ID" value="ERL63844.1"/>
    <property type="molecule type" value="Genomic_DNA"/>
</dbReference>
<keyword evidence="1" id="KW-1133">Transmembrane helix</keyword>
<keyword evidence="3" id="KW-1185">Reference proteome</keyword>
<dbReference type="HOGENOM" id="CLU_3137140_0_0_9"/>
<gene>
    <name evidence="2" type="ORF">L248_2137</name>
</gene>
<keyword evidence="1" id="KW-0812">Transmembrane</keyword>
<keyword evidence="1" id="KW-0472">Membrane</keyword>
<feature type="transmembrane region" description="Helical" evidence="1">
    <location>
        <begin position="6"/>
        <end position="23"/>
    </location>
</feature>
<sequence length="49" mass="5466">MLSLPVLRPTSTLSFILAAVFMLSNSMVQRLRRPDVALLRSLAGFWFAA</sequence>
<proteinExistence type="predicted"/>